<name>A0A4S8MAM8_DENBC</name>
<dbReference type="EMBL" id="ML179126">
    <property type="protein sequence ID" value="THU98983.1"/>
    <property type="molecule type" value="Genomic_DNA"/>
</dbReference>
<keyword evidence="2" id="KW-0812">Transmembrane</keyword>
<feature type="region of interest" description="Disordered" evidence="1">
    <location>
        <begin position="69"/>
        <end position="89"/>
    </location>
</feature>
<accession>A0A4S8MAM8</accession>
<protein>
    <submittedName>
        <fullName evidence="3">Uncharacterized protein</fullName>
    </submittedName>
</protein>
<evidence type="ECO:0000313" key="3">
    <source>
        <dbReference type="EMBL" id="THU98983.1"/>
    </source>
</evidence>
<reference evidence="3 4" key="1">
    <citation type="journal article" date="2019" name="Nat. Ecol. Evol.">
        <title>Megaphylogeny resolves global patterns of mushroom evolution.</title>
        <authorList>
            <person name="Varga T."/>
            <person name="Krizsan K."/>
            <person name="Foldi C."/>
            <person name="Dima B."/>
            <person name="Sanchez-Garcia M."/>
            <person name="Sanchez-Ramirez S."/>
            <person name="Szollosi G.J."/>
            <person name="Szarkandi J.G."/>
            <person name="Papp V."/>
            <person name="Albert L."/>
            <person name="Andreopoulos W."/>
            <person name="Angelini C."/>
            <person name="Antonin V."/>
            <person name="Barry K.W."/>
            <person name="Bougher N.L."/>
            <person name="Buchanan P."/>
            <person name="Buyck B."/>
            <person name="Bense V."/>
            <person name="Catcheside P."/>
            <person name="Chovatia M."/>
            <person name="Cooper J."/>
            <person name="Damon W."/>
            <person name="Desjardin D."/>
            <person name="Finy P."/>
            <person name="Geml J."/>
            <person name="Haridas S."/>
            <person name="Hughes K."/>
            <person name="Justo A."/>
            <person name="Karasinski D."/>
            <person name="Kautmanova I."/>
            <person name="Kiss B."/>
            <person name="Kocsube S."/>
            <person name="Kotiranta H."/>
            <person name="LaButti K.M."/>
            <person name="Lechner B.E."/>
            <person name="Liimatainen K."/>
            <person name="Lipzen A."/>
            <person name="Lukacs Z."/>
            <person name="Mihaltcheva S."/>
            <person name="Morgado L.N."/>
            <person name="Niskanen T."/>
            <person name="Noordeloos M.E."/>
            <person name="Ohm R.A."/>
            <person name="Ortiz-Santana B."/>
            <person name="Ovrebo C."/>
            <person name="Racz N."/>
            <person name="Riley R."/>
            <person name="Savchenko A."/>
            <person name="Shiryaev A."/>
            <person name="Soop K."/>
            <person name="Spirin V."/>
            <person name="Szebenyi C."/>
            <person name="Tomsovsky M."/>
            <person name="Tulloss R.E."/>
            <person name="Uehling J."/>
            <person name="Grigoriev I.V."/>
            <person name="Vagvolgyi C."/>
            <person name="Papp T."/>
            <person name="Martin F.M."/>
            <person name="Miettinen O."/>
            <person name="Hibbett D.S."/>
            <person name="Nagy L.G."/>
        </authorList>
    </citation>
    <scope>NUCLEOTIDE SEQUENCE [LARGE SCALE GENOMIC DNA]</scope>
    <source>
        <strain evidence="3 4">CBS 962.96</strain>
    </source>
</reference>
<evidence type="ECO:0000313" key="4">
    <source>
        <dbReference type="Proteomes" id="UP000297245"/>
    </source>
</evidence>
<evidence type="ECO:0000256" key="2">
    <source>
        <dbReference type="SAM" id="Phobius"/>
    </source>
</evidence>
<keyword evidence="4" id="KW-1185">Reference proteome</keyword>
<keyword evidence="2" id="KW-0472">Membrane</keyword>
<sequence length="151" mass="17277">MNVGRILVLRASKQTSRPLRAHHPYKRVIHAASLSDKPPDYREHLQGADVNEFLQAVVLLPPLDEREPPRLPFQENMDENADVNEPQPELEGRQQGWIMRFRHFLIALLLILLAITAHVSRFVLFFLGVSLLLALFFSIPTNTHSLPSTRT</sequence>
<feature type="transmembrane region" description="Helical" evidence="2">
    <location>
        <begin position="104"/>
        <end position="137"/>
    </location>
</feature>
<dbReference type="AlphaFoldDB" id="A0A4S8MAM8"/>
<gene>
    <name evidence="3" type="ORF">K435DRAFT_856087</name>
</gene>
<proteinExistence type="predicted"/>
<evidence type="ECO:0000256" key="1">
    <source>
        <dbReference type="SAM" id="MobiDB-lite"/>
    </source>
</evidence>
<organism evidence="3 4">
    <name type="scientific">Dendrothele bispora (strain CBS 962.96)</name>
    <dbReference type="NCBI Taxonomy" id="1314807"/>
    <lineage>
        <taxon>Eukaryota</taxon>
        <taxon>Fungi</taxon>
        <taxon>Dikarya</taxon>
        <taxon>Basidiomycota</taxon>
        <taxon>Agaricomycotina</taxon>
        <taxon>Agaricomycetes</taxon>
        <taxon>Agaricomycetidae</taxon>
        <taxon>Agaricales</taxon>
        <taxon>Agaricales incertae sedis</taxon>
        <taxon>Dendrothele</taxon>
    </lineage>
</organism>
<dbReference type="Proteomes" id="UP000297245">
    <property type="component" value="Unassembled WGS sequence"/>
</dbReference>
<keyword evidence="2" id="KW-1133">Transmembrane helix</keyword>